<evidence type="ECO:0000256" key="4">
    <source>
        <dbReference type="ARBA" id="ARBA00015492"/>
    </source>
</evidence>
<dbReference type="EMBL" id="AGYR01000044">
    <property type="protein sequence ID" value="ENZ11057.1"/>
    <property type="molecule type" value="Genomic_DNA"/>
</dbReference>
<dbReference type="HOGENOM" id="CLU_031397_0_0_9"/>
<evidence type="ECO:0000256" key="6">
    <source>
        <dbReference type="ARBA" id="ARBA00022679"/>
    </source>
</evidence>
<evidence type="ECO:0000256" key="11">
    <source>
        <dbReference type="ARBA" id="ARBA00029774"/>
    </source>
</evidence>
<keyword evidence="7 13" id="KW-0819">tRNA processing</keyword>
<evidence type="ECO:0000256" key="12">
    <source>
        <dbReference type="ARBA" id="ARBA00048366"/>
    </source>
</evidence>
<evidence type="ECO:0000256" key="8">
    <source>
        <dbReference type="ARBA" id="ARBA00022695"/>
    </source>
</evidence>
<evidence type="ECO:0000256" key="1">
    <source>
        <dbReference type="ARBA" id="ARBA00004496"/>
    </source>
</evidence>
<dbReference type="GO" id="GO:0003725">
    <property type="term" value="F:double-stranded RNA binding"/>
    <property type="evidence" value="ECO:0007669"/>
    <property type="project" value="UniProtKB-UniRule"/>
</dbReference>
<dbReference type="AlphaFoldDB" id="A0A0E2H632"/>
<dbReference type="InterPro" id="IPR038385">
    <property type="entry name" value="Sua5/YwlC_C"/>
</dbReference>
<dbReference type="SUPFAM" id="SSF55821">
    <property type="entry name" value="YrdC/RibB"/>
    <property type="match status" value="1"/>
</dbReference>
<comment type="subcellular location">
    <subcellularLocation>
        <location evidence="1 13">Cytoplasm</location>
    </subcellularLocation>
</comment>
<dbReference type="GO" id="GO:0006450">
    <property type="term" value="P:regulation of translational fidelity"/>
    <property type="evidence" value="ECO:0007669"/>
    <property type="project" value="TreeGrafter"/>
</dbReference>
<evidence type="ECO:0000256" key="13">
    <source>
        <dbReference type="PIRNR" id="PIRNR004930"/>
    </source>
</evidence>
<feature type="binding site" evidence="14">
    <location>
        <position position="144"/>
    </location>
    <ligand>
        <name>ATP</name>
        <dbReference type="ChEBI" id="CHEBI:30616"/>
    </ligand>
</feature>
<feature type="binding site" evidence="14">
    <location>
        <position position="120"/>
    </location>
    <ligand>
        <name>ATP</name>
        <dbReference type="ChEBI" id="CHEBI:30616"/>
    </ligand>
</feature>
<dbReference type="Proteomes" id="UP000013085">
    <property type="component" value="Unassembled WGS sequence"/>
</dbReference>
<evidence type="ECO:0000256" key="9">
    <source>
        <dbReference type="ARBA" id="ARBA00022741"/>
    </source>
</evidence>
<evidence type="ECO:0000256" key="7">
    <source>
        <dbReference type="ARBA" id="ARBA00022694"/>
    </source>
</evidence>
<dbReference type="PIRSF" id="PIRSF004930">
    <property type="entry name" value="Tln_factor_SUA5"/>
    <property type="match status" value="1"/>
</dbReference>
<dbReference type="GO" id="GO:0008033">
    <property type="term" value="P:tRNA processing"/>
    <property type="evidence" value="ECO:0007669"/>
    <property type="project" value="UniProtKB-KW"/>
</dbReference>
<evidence type="ECO:0000313" key="16">
    <source>
        <dbReference type="EMBL" id="ENZ11057.1"/>
    </source>
</evidence>
<dbReference type="FunFam" id="3.90.870.10:FF:000008">
    <property type="entry name" value="Threonylcarbamoyl-AMP synthase"/>
    <property type="match status" value="1"/>
</dbReference>
<evidence type="ECO:0000313" key="17">
    <source>
        <dbReference type="Proteomes" id="UP000013085"/>
    </source>
</evidence>
<sequence>METKRVMIEDRNHIKDEELGEAAGILRSGGLVAFPTETVYGLGGNALDEDAAGKIYAAKGRPSDNPLIAHVSCMEEVAPLVKEIPEAGRKLMEAFWPGPLTMIFPKSDKVPYGTTGGLDTVAIRMPDDPVANRLIALAGVPVAAPSANTSGRPSPTTADHVWQDMNGRIEMIIDGGPVGIGVESTIVDVSSAVPAVLRPGAITMEMLEAVLGDVSVDPAILGPLSADVRPKAPGMKYKHYAPKADLTLVEPEDVDRENGLDEKQLQAMIGKVRELSRGKIEAGCRVGVICTDESRHCYTDGAVRSIGERKSQASVAHNLYALLREFDDLGVDYIFSESFPKDHLGQAIMNRLSKAAGYKIVKV</sequence>
<evidence type="ECO:0000256" key="5">
    <source>
        <dbReference type="ARBA" id="ARBA00022490"/>
    </source>
</evidence>
<dbReference type="PATRIC" id="fig|999408.3.peg.4386"/>
<keyword evidence="6 13" id="KW-0808">Transferase</keyword>
<organism evidence="16 17">
    <name type="scientific">[Clostridium] clostridioforme 90A8</name>
    <dbReference type="NCBI Taxonomy" id="999408"/>
    <lineage>
        <taxon>Bacteria</taxon>
        <taxon>Bacillati</taxon>
        <taxon>Bacillota</taxon>
        <taxon>Clostridia</taxon>
        <taxon>Lachnospirales</taxon>
        <taxon>Lachnospiraceae</taxon>
        <taxon>Enterocloster</taxon>
    </lineage>
</organism>
<dbReference type="InterPro" id="IPR050156">
    <property type="entry name" value="TC-AMP_synthase_SUA5"/>
</dbReference>
<dbReference type="NCBIfam" id="TIGR00057">
    <property type="entry name" value="L-threonylcarbamoyladenylate synthase"/>
    <property type="match status" value="1"/>
</dbReference>
<dbReference type="InterPro" id="IPR005145">
    <property type="entry name" value="Sua5_C"/>
</dbReference>
<evidence type="ECO:0000256" key="2">
    <source>
        <dbReference type="ARBA" id="ARBA00007663"/>
    </source>
</evidence>
<feature type="binding site" evidence="14">
    <location>
        <position position="61"/>
    </location>
    <ligand>
        <name>ATP</name>
        <dbReference type="ChEBI" id="CHEBI:30616"/>
    </ligand>
</feature>
<feature type="domain" description="YrdC-like" evidence="15">
    <location>
        <begin position="16"/>
        <end position="202"/>
    </location>
</feature>
<dbReference type="EC" id="2.7.7.87" evidence="3 13"/>
<feature type="binding site" evidence="14">
    <location>
        <position position="198"/>
    </location>
    <ligand>
        <name>ATP</name>
        <dbReference type="ChEBI" id="CHEBI:30616"/>
    </ligand>
</feature>
<dbReference type="Gene3D" id="3.90.870.10">
    <property type="entry name" value="DHBP synthase"/>
    <property type="match status" value="1"/>
</dbReference>
<comment type="similarity">
    <text evidence="2 13">Belongs to the SUA5 family.</text>
</comment>
<dbReference type="InterPro" id="IPR017945">
    <property type="entry name" value="DHBP_synth_RibB-like_a/b_dom"/>
</dbReference>
<feature type="binding site" evidence="14">
    <location>
        <position position="146"/>
    </location>
    <ligand>
        <name>ATP</name>
        <dbReference type="ChEBI" id="CHEBI:30616"/>
    </ligand>
</feature>
<dbReference type="InterPro" id="IPR010923">
    <property type="entry name" value="T(6)A37_SUA5"/>
</dbReference>
<feature type="binding site" evidence="14">
    <location>
        <position position="184"/>
    </location>
    <ligand>
        <name>L-threonine</name>
        <dbReference type="ChEBI" id="CHEBI:57926"/>
    </ligand>
</feature>
<keyword evidence="9 13" id="KW-0547">Nucleotide-binding</keyword>
<evidence type="ECO:0000256" key="3">
    <source>
        <dbReference type="ARBA" id="ARBA00012584"/>
    </source>
</evidence>
<dbReference type="PANTHER" id="PTHR17490:SF16">
    <property type="entry name" value="THREONYLCARBAMOYL-AMP SYNTHASE"/>
    <property type="match status" value="1"/>
</dbReference>
<dbReference type="GO" id="GO:0005737">
    <property type="term" value="C:cytoplasm"/>
    <property type="evidence" value="ECO:0007669"/>
    <property type="project" value="UniProtKB-SubCell"/>
</dbReference>
<feature type="binding site" evidence="14">
    <location>
        <position position="38"/>
    </location>
    <ligand>
        <name>L-threonine</name>
        <dbReference type="ChEBI" id="CHEBI:57926"/>
    </ligand>
</feature>
<evidence type="ECO:0000256" key="10">
    <source>
        <dbReference type="ARBA" id="ARBA00022840"/>
    </source>
</evidence>
<dbReference type="Pfam" id="PF01300">
    <property type="entry name" value="Sua5_yciO_yrdC"/>
    <property type="match status" value="1"/>
</dbReference>
<keyword evidence="5 13" id="KW-0963">Cytoplasm</keyword>
<feature type="binding site" evidence="14">
    <location>
        <position position="240"/>
    </location>
    <ligand>
        <name>ATP</name>
        <dbReference type="ChEBI" id="CHEBI:30616"/>
    </ligand>
</feature>
<evidence type="ECO:0000259" key="15">
    <source>
        <dbReference type="PROSITE" id="PS51163"/>
    </source>
</evidence>
<gene>
    <name evidence="16" type="ORF">HMPREF1090_04089</name>
</gene>
<evidence type="ECO:0000256" key="14">
    <source>
        <dbReference type="PIRSR" id="PIRSR004930-1"/>
    </source>
</evidence>
<keyword evidence="10 13" id="KW-0067">ATP-binding</keyword>
<dbReference type="GO" id="GO:0000049">
    <property type="term" value="F:tRNA binding"/>
    <property type="evidence" value="ECO:0007669"/>
    <property type="project" value="TreeGrafter"/>
</dbReference>
<protein>
    <recommendedName>
        <fullName evidence="4 13">Threonylcarbamoyl-AMP synthase</fullName>
        <shortName evidence="13">TC-AMP synthase</shortName>
        <ecNumber evidence="3 13">2.7.7.87</ecNumber>
    </recommendedName>
    <alternativeName>
        <fullName evidence="11 13">L-threonylcarbamoyladenylate synthase</fullName>
    </alternativeName>
</protein>
<accession>A0A0E2H632</accession>
<reference evidence="16 17" key="1">
    <citation type="submission" date="2013-01" db="EMBL/GenBank/DDBJ databases">
        <title>The Genome Sequence of Clostridium clostridioforme 90A8.</title>
        <authorList>
            <consortium name="The Broad Institute Genome Sequencing Platform"/>
            <person name="Earl A."/>
            <person name="Ward D."/>
            <person name="Feldgarden M."/>
            <person name="Gevers D."/>
            <person name="Courvalin P."/>
            <person name="Lambert T."/>
            <person name="Walker B."/>
            <person name="Young S.K."/>
            <person name="Zeng Q."/>
            <person name="Gargeya S."/>
            <person name="Fitzgerald M."/>
            <person name="Haas B."/>
            <person name="Abouelleil A."/>
            <person name="Alvarado L."/>
            <person name="Arachchi H.M."/>
            <person name="Berlin A.M."/>
            <person name="Chapman S.B."/>
            <person name="Dewar J."/>
            <person name="Goldberg J."/>
            <person name="Griggs A."/>
            <person name="Gujja S."/>
            <person name="Hansen M."/>
            <person name="Howarth C."/>
            <person name="Imamovic A."/>
            <person name="Larimer J."/>
            <person name="McCowan C."/>
            <person name="Murphy C."/>
            <person name="Neiman D."/>
            <person name="Pearson M."/>
            <person name="Priest M."/>
            <person name="Roberts A."/>
            <person name="Saif S."/>
            <person name="Shea T."/>
            <person name="Sisk P."/>
            <person name="Sykes S."/>
            <person name="Wortman J."/>
            <person name="Nusbaum C."/>
            <person name="Birren B."/>
        </authorList>
    </citation>
    <scope>NUCLEOTIDE SEQUENCE [LARGE SCALE GENOMIC DNA]</scope>
    <source>
        <strain evidence="16 17">90A8</strain>
    </source>
</reference>
<proteinExistence type="inferred from homology"/>
<feature type="binding site" evidence="14">
    <location>
        <position position="154"/>
    </location>
    <ligand>
        <name>ATP</name>
        <dbReference type="ChEBI" id="CHEBI:30616"/>
    </ligand>
</feature>
<dbReference type="GO" id="GO:0061710">
    <property type="term" value="F:L-threonylcarbamoyladenylate synthase"/>
    <property type="evidence" value="ECO:0007669"/>
    <property type="project" value="UniProtKB-EC"/>
</dbReference>
<dbReference type="GO" id="GO:0005524">
    <property type="term" value="F:ATP binding"/>
    <property type="evidence" value="ECO:0007669"/>
    <property type="project" value="UniProtKB-UniRule"/>
</dbReference>
<feature type="binding site" evidence="14">
    <location>
        <position position="124"/>
    </location>
    <ligand>
        <name>L-threonine</name>
        <dbReference type="ChEBI" id="CHEBI:57926"/>
    </ligand>
</feature>
<dbReference type="InterPro" id="IPR006070">
    <property type="entry name" value="Sua5-like_dom"/>
</dbReference>
<feature type="binding site" evidence="14">
    <location>
        <position position="65"/>
    </location>
    <ligand>
        <name>ATP</name>
        <dbReference type="ChEBI" id="CHEBI:30616"/>
    </ligand>
</feature>
<comment type="caution">
    <text evidence="16">The sequence shown here is derived from an EMBL/GenBank/DDBJ whole genome shotgun (WGS) entry which is preliminary data.</text>
</comment>
<feature type="binding site" evidence="14">
    <location>
        <position position="70"/>
    </location>
    <ligand>
        <name>L-threonine</name>
        <dbReference type="ChEBI" id="CHEBI:57926"/>
    </ligand>
</feature>
<name>A0A0E2H632_9FIRM</name>
<dbReference type="RefSeq" id="WP_002593978.1">
    <property type="nucleotide sequence ID" value="NZ_KB850982.1"/>
</dbReference>
<dbReference type="PROSITE" id="PS51163">
    <property type="entry name" value="YRDC"/>
    <property type="match status" value="1"/>
</dbReference>
<comment type="function">
    <text evidence="13">Required for the formation of a threonylcarbamoyl group on adenosine at position 37 (t(6)A37) in tRNAs that read codons beginning with adenine.</text>
</comment>
<dbReference type="PANTHER" id="PTHR17490">
    <property type="entry name" value="SUA5"/>
    <property type="match status" value="1"/>
</dbReference>
<dbReference type="Pfam" id="PF03481">
    <property type="entry name" value="Sua5_C"/>
    <property type="match status" value="1"/>
</dbReference>
<dbReference type="Gene3D" id="3.40.50.11030">
    <property type="entry name" value="Threonylcarbamoyl-AMP synthase, C-terminal domain"/>
    <property type="match status" value="1"/>
</dbReference>
<keyword evidence="8 13" id="KW-0548">Nucleotidyltransferase</keyword>
<comment type="catalytic activity">
    <reaction evidence="12 13">
        <text>L-threonine + hydrogencarbonate + ATP = L-threonylcarbamoyladenylate + diphosphate + H2O</text>
        <dbReference type="Rhea" id="RHEA:36407"/>
        <dbReference type="ChEBI" id="CHEBI:15377"/>
        <dbReference type="ChEBI" id="CHEBI:17544"/>
        <dbReference type="ChEBI" id="CHEBI:30616"/>
        <dbReference type="ChEBI" id="CHEBI:33019"/>
        <dbReference type="ChEBI" id="CHEBI:57926"/>
        <dbReference type="ChEBI" id="CHEBI:73682"/>
        <dbReference type="EC" id="2.7.7.87"/>
    </reaction>
</comment>